<dbReference type="OrthoDB" id="4220938at2"/>
<dbReference type="EMBL" id="CP034587">
    <property type="protein sequence ID" value="AZQ71917.1"/>
    <property type="molecule type" value="Genomic_DNA"/>
</dbReference>
<evidence type="ECO:0000313" key="2">
    <source>
        <dbReference type="Proteomes" id="UP000267900"/>
    </source>
</evidence>
<sequence>MTEQERPEGWPCLLSDEVAQLLLSRAVSPALFSAIIALTVVINETRGDAPGHTASDKWPELRRVALGADGSLGVAEYVVVAYADEPHSVLTRVQPF</sequence>
<keyword evidence="2" id="KW-1185">Reference proteome</keyword>
<protein>
    <submittedName>
        <fullName evidence="1">Uncharacterized protein</fullName>
    </submittedName>
</protein>
<dbReference type="RefSeq" id="WP_126914467.1">
    <property type="nucleotide sequence ID" value="NZ_CP034587.1"/>
</dbReference>
<proteinExistence type="predicted"/>
<name>A0A3Q9FU70_STRLT</name>
<evidence type="ECO:0000313" key="1">
    <source>
        <dbReference type="EMBL" id="AZQ71917.1"/>
    </source>
</evidence>
<dbReference type="AlphaFoldDB" id="A0A3Q9FU70"/>
<organism evidence="1 2">
    <name type="scientific">Streptomyces luteoverticillatus</name>
    <name type="common">Streptoverticillium luteoverticillatus</name>
    <dbReference type="NCBI Taxonomy" id="66425"/>
    <lineage>
        <taxon>Bacteria</taxon>
        <taxon>Bacillati</taxon>
        <taxon>Actinomycetota</taxon>
        <taxon>Actinomycetes</taxon>
        <taxon>Kitasatosporales</taxon>
        <taxon>Streptomycetaceae</taxon>
        <taxon>Streptomyces</taxon>
    </lineage>
</organism>
<gene>
    <name evidence="1" type="ORF">EKH77_12480</name>
</gene>
<reference evidence="1 2" key="1">
    <citation type="submission" date="2018-12" db="EMBL/GenBank/DDBJ databases">
        <title>The whole draft genome of Streptomyce luteoverticillatus CGMCC 15060.</title>
        <authorList>
            <person name="Feng Z."/>
            <person name="Chen G."/>
            <person name="Zhang J."/>
            <person name="Zhu H."/>
            <person name="Yu X."/>
            <person name="Zhang W."/>
            <person name="Zhang X."/>
        </authorList>
    </citation>
    <scope>NUCLEOTIDE SEQUENCE [LARGE SCALE GENOMIC DNA]</scope>
    <source>
        <strain evidence="1 2">CGMCC 15060</strain>
    </source>
</reference>
<dbReference type="Proteomes" id="UP000267900">
    <property type="component" value="Chromosome"/>
</dbReference>
<accession>A0A3Q9FU70</accession>